<dbReference type="Gene3D" id="3.40.50.300">
    <property type="entry name" value="P-loop containing nucleotide triphosphate hydrolases"/>
    <property type="match status" value="1"/>
</dbReference>
<name>A0ABR2Y2S3_9PEZI</name>
<accession>A0ABR2Y2S3</accession>
<keyword evidence="2" id="KW-1185">Reference proteome</keyword>
<organism evidence="1 2">
    <name type="scientific">Seiridium cardinale</name>
    <dbReference type="NCBI Taxonomy" id="138064"/>
    <lineage>
        <taxon>Eukaryota</taxon>
        <taxon>Fungi</taxon>
        <taxon>Dikarya</taxon>
        <taxon>Ascomycota</taxon>
        <taxon>Pezizomycotina</taxon>
        <taxon>Sordariomycetes</taxon>
        <taxon>Xylariomycetidae</taxon>
        <taxon>Amphisphaeriales</taxon>
        <taxon>Sporocadaceae</taxon>
        <taxon>Seiridium</taxon>
    </lineage>
</organism>
<gene>
    <name evidence="1" type="ORF">SCAR479_02499</name>
</gene>
<protein>
    <submittedName>
        <fullName evidence="1">Uncharacterized protein</fullName>
    </submittedName>
</protein>
<proteinExistence type="predicted"/>
<reference evidence="1 2" key="1">
    <citation type="submission" date="2024-02" db="EMBL/GenBank/DDBJ databases">
        <title>First draft genome assembly of two strains of Seiridium cardinale.</title>
        <authorList>
            <person name="Emiliani G."/>
            <person name="Scali E."/>
        </authorList>
    </citation>
    <scope>NUCLEOTIDE SEQUENCE [LARGE SCALE GENOMIC DNA]</scope>
    <source>
        <strain evidence="1 2">BM-138-000479</strain>
    </source>
</reference>
<dbReference type="Proteomes" id="UP001465668">
    <property type="component" value="Unassembled WGS sequence"/>
</dbReference>
<evidence type="ECO:0000313" key="1">
    <source>
        <dbReference type="EMBL" id="KAK9780384.1"/>
    </source>
</evidence>
<dbReference type="EMBL" id="JARVKM010000006">
    <property type="protein sequence ID" value="KAK9780384.1"/>
    <property type="molecule type" value="Genomic_DNA"/>
</dbReference>
<sequence length="146" mass="16849">MYVKLSHGIFVDLDREFDPFDANEVWPIPTKFELPGAEGRVIHADCDREMSRYQTLRQSRAILGEALMFLYDVTSRDSFKAAQEYYEGSFELFGIVNRPSNTQGIFTRLLNKWSRKPSEKSLPPYIVVAHKVDEPKARWAVTSEEG</sequence>
<dbReference type="InterPro" id="IPR027417">
    <property type="entry name" value="P-loop_NTPase"/>
</dbReference>
<evidence type="ECO:0000313" key="2">
    <source>
        <dbReference type="Proteomes" id="UP001465668"/>
    </source>
</evidence>
<comment type="caution">
    <text evidence="1">The sequence shown here is derived from an EMBL/GenBank/DDBJ whole genome shotgun (WGS) entry which is preliminary data.</text>
</comment>